<name>A0ABV9CK92_9ACTN</name>
<reference evidence="3" key="1">
    <citation type="journal article" date="2019" name="Int. J. Syst. Evol. Microbiol.">
        <title>The Global Catalogue of Microorganisms (GCM) 10K type strain sequencing project: providing services to taxonomists for standard genome sequencing and annotation.</title>
        <authorList>
            <consortium name="The Broad Institute Genomics Platform"/>
            <consortium name="The Broad Institute Genome Sequencing Center for Infectious Disease"/>
            <person name="Wu L."/>
            <person name="Ma J."/>
        </authorList>
    </citation>
    <scope>NUCLEOTIDE SEQUENCE [LARGE SCALE GENOMIC DNA]</scope>
    <source>
        <strain evidence="3">CGMCC 4.7132</strain>
    </source>
</reference>
<protein>
    <recommendedName>
        <fullName evidence="4">DUF2231 domain-containing protein</fullName>
    </recommendedName>
</protein>
<feature type="transmembrane region" description="Helical" evidence="1">
    <location>
        <begin position="43"/>
        <end position="61"/>
    </location>
</feature>
<sequence>MMFDQILGLPAHPLIIHAAVILIPLLAVGSVVYGAVPRVRPSIGWAVVLLAIAAPAAAFAAKESGEAFFDGMFAGGLPEGALGARITEHQSYANPLLLSAVGLGVSSLLLVYSARKLGRITTVVLTVVTVLLALAAGFYVLRAGHTGATAVWAR</sequence>
<feature type="transmembrane region" description="Helical" evidence="1">
    <location>
        <begin position="123"/>
        <end position="141"/>
    </location>
</feature>
<keyword evidence="1" id="KW-0812">Transmembrane</keyword>
<feature type="transmembrane region" description="Helical" evidence="1">
    <location>
        <begin position="92"/>
        <end position="111"/>
    </location>
</feature>
<comment type="caution">
    <text evidence="2">The sequence shown here is derived from an EMBL/GenBank/DDBJ whole genome shotgun (WGS) entry which is preliminary data.</text>
</comment>
<keyword evidence="3" id="KW-1185">Reference proteome</keyword>
<evidence type="ECO:0000313" key="2">
    <source>
        <dbReference type="EMBL" id="MFC4533459.1"/>
    </source>
</evidence>
<proteinExistence type="predicted"/>
<dbReference type="Proteomes" id="UP001596004">
    <property type="component" value="Unassembled WGS sequence"/>
</dbReference>
<dbReference type="EMBL" id="JBHSFP010000015">
    <property type="protein sequence ID" value="MFC4533459.1"/>
    <property type="molecule type" value="Genomic_DNA"/>
</dbReference>
<feature type="transmembrane region" description="Helical" evidence="1">
    <location>
        <begin position="14"/>
        <end position="36"/>
    </location>
</feature>
<keyword evidence="1" id="KW-0472">Membrane</keyword>
<accession>A0ABV9CK92</accession>
<keyword evidence="1" id="KW-1133">Transmembrane helix</keyword>
<organism evidence="2 3">
    <name type="scientific">Sphaerisporangium dianthi</name>
    <dbReference type="NCBI Taxonomy" id="1436120"/>
    <lineage>
        <taxon>Bacteria</taxon>
        <taxon>Bacillati</taxon>
        <taxon>Actinomycetota</taxon>
        <taxon>Actinomycetes</taxon>
        <taxon>Streptosporangiales</taxon>
        <taxon>Streptosporangiaceae</taxon>
        <taxon>Sphaerisporangium</taxon>
    </lineage>
</organism>
<gene>
    <name evidence="2" type="ORF">ACFO60_22040</name>
</gene>
<dbReference type="RefSeq" id="WP_380842952.1">
    <property type="nucleotide sequence ID" value="NZ_JBHSFP010000015.1"/>
</dbReference>
<evidence type="ECO:0008006" key="4">
    <source>
        <dbReference type="Google" id="ProtNLM"/>
    </source>
</evidence>
<evidence type="ECO:0000256" key="1">
    <source>
        <dbReference type="SAM" id="Phobius"/>
    </source>
</evidence>
<evidence type="ECO:0000313" key="3">
    <source>
        <dbReference type="Proteomes" id="UP001596004"/>
    </source>
</evidence>